<keyword evidence="3" id="KW-1185">Reference proteome</keyword>
<organism evidence="2 3">
    <name type="scientific">Zoogloea ramigera</name>
    <dbReference type="NCBI Taxonomy" id="350"/>
    <lineage>
        <taxon>Bacteria</taxon>
        <taxon>Pseudomonadati</taxon>
        <taxon>Pseudomonadota</taxon>
        <taxon>Betaproteobacteria</taxon>
        <taxon>Rhodocyclales</taxon>
        <taxon>Zoogloeaceae</taxon>
        <taxon>Zoogloea</taxon>
    </lineage>
</organism>
<dbReference type="AlphaFoldDB" id="A0A4Y4D050"/>
<proteinExistence type="predicted"/>
<sequence>MHRTHDSPHATMNDNPIWKMRVEGLKRHAHDNRWGREALRQWAQEGLMDEAPDVAAMIEQWPQRYTDLPPDAWPAALLPEKRGRPRPISPRPRTSQGLPDAIPPRLLHRP</sequence>
<accession>A0A4Y4D050</accession>
<evidence type="ECO:0000313" key="3">
    <source>
        <dbReference type="Proteomes" id="UP000318422"/>
    </source>
</evidence>
<reference evidence="2 3" key="1">
    <citation type="submission" date="2019-06" db="EMBL/GenBank/DDBJ databases">
        <title>Whole genome shotgun sequence of Zoogloea ramigera NBRC 15342.</title>
        <authorList>
            <person name="Hosoyama A."/>
            <person name="Uohara A."/>
            <person name="Ohji S."/>
            <person name="Ichikawa N."/>
        </authorList>
    </citation>
    <scope>NUCLEOTIDE SEQUENCE [LARGE SCALE GENOMIC DNA]</scope>
    <source>
        <strain evidence="2 3">NBRC 15342</strain>
    </source>
</reference>
<gene>
    <name evidence="2" type="ORF">ZRA01_30160</name>
</gene>
<evidence type="ECO:0000313" key="2">
    <source>
        <dbReference type="EMBL" id="GEC96943.1"/>
    </source>
</evidence>
<dbReference type="Proteomes" id="UP000318422">
    <property type="component" value="Unassembled WGS sequence"/>
</dbReference>
<protein>
    <submittedName>
        <fullName evidence="2">Uncharacterized protein</fullName>
    </submittedName>
</protein>
<feature type="compositionally biased region" description="Low complexity" evidence="1">
    <location>
        <begin position="69"/>
        <end position="78"/>
    </location>
</feature>
<dbReference type="OrthoDB" id="9182373at2"/>
<feature type="region of interest" description="Disordered" evidence="1">
    <location>
        <begin position="69"/>
        <end position="110"/>
    </location>
</feature>
<dbReference type="EMBL" id="BJNV01000058">
    <property type="protein sequence ID" value="GEC96943.1"/>
    <property type="molecule type" value="Genomic_DNA"/>
</dbReference>
<name>A0A4Y4D050_ZOORA</name>
<dbReference type="RefSeq" id="WP_141353755.1">
    <property type="nucleotide sequence ID" value="NZ_BJNV01000058.1"/>
</dbReference>
<comment type="caution">
    <text evidence="2">The sequence shown here is derived from an EMBL/GenBank/DDBJ whole genome shotgun (WGS) entry which is preliminary data.</text>
</comment>
<evidence type="ECO:0000256" key="1">
    <source>
        <dbReference type="SAM" id="MobiDB-lite"/>
    </source>
</evidence>